<keyword evidence="1" id="KW-1185">Reference proteome</keyword>
<protein>
    <submittedName>
        <fullName evidence="2">Uncharacterized protein</fullName>
    </submittedName>
</protein>
<dbReference type="AlphaFoldDB" id="A0A915L300"/>
<accession>A0A915L300</accession>
<organism evidence="1 2">
    <name type="scientific">Romanomermis culicivorax</name>
    <name type="common">Nematode worm</name>
    <dbReference type="NCBI Taxonomy" id="13658"/>
    <lineage>
        <taxon>Eukaryota</taxon>
        <taxon>Metazoa</taxon>
        <taxon>Ecdysozoa</taxon>
        <taxon>Nematoda</taxon>
        <taxon>Enoplea</taxon>
        <taxon>Dorylaimia</taxon>
        <taxon>Mermithida</taxon>
        <taxon>Mermithoidea</taxon>
        <taxon>Mermithidae</taxon>
        <taxon>Romanomermis</taxon>
    </lineage>
</organism>
<sequence>MNNDRGPKIVGLQNILHARRATGFGRHFRGVANCAFFICAFANCADPNAPHIQYIMSCHLK</sequence>
<evidence type="ECO:0000313" key="1">
    <source>
        <dbReference type="Proteomes" id="UP000887565"/>
    </source>
</evidence>
<reference evidence="2" key="1">
    <citation type="submission" date="2022-11" db="UniProtKB">
        <authorList>
            <consortium name="WormBaseParasite"/>
        </authorList>
    </citation>
    <scope>IDENTIFICATION</scope>
</reference>
<name>A0A915L300_ROMCU</name>
<proteinExistence type="predicted"/>
<dbReference type="WBParaSite" id="nRc.2.0.1.t44144-RA">
    <property type="protein sequence ID" value="nRc.2.0.1.t44144-RA"/>
    <property type="gene ID" value="nRc.2.0.1.g44144"/>
</dbReference>
<evidence type="ECO:0000313" key="2">
    <source>
        <dbReference type="WBParaSite" id="nRc.2.0.1.t44144-RA"/>
    </source>
</evidence>
<dbReference type="Proteomes" id="UP000887565">
    <property type="component" value="Unplaced"/>
</dbReference>